<dbReference type="PANTHER" id="PTHR45947:SF3">
    <property type="entry name" value="SULFOQUINOVOSYL TRANSFERASE SQD2"/>
    <property type="match status" value="1"/>
</dbReference>
<keyword evidence="2" id="KW-0808">Transferase</keyword>
<gene>
    <name evidence="2" type="ORF">PZE19_27860</name>
</gene>
<evidence type="ECO:0000259" key="1">
    <source>
        <dbReference type="Pfam" id="PF00534"/>
    </source>
</evidence>
<dbReference type="InterPro" id="IPR001296">
    <property type="entry name" value="Glyco_trans_1"/>
</dbReference>
<name>A0ABT6FJ37_9BACT</name>
<accession>A0ABT6FJ37</accession>
<evidence type="ECO:0000313" key="3">
    <source>
        <dbReference type="Proteomes" id="UP001216907"/>
    </source>
</evidence>
<evidence type="ECO:0000313" key="2">
    <source>
        <dbReference type="EMBL" id="MDG3007597.1"/>
    </source>
</evidence>
<keyword evidence="2" id="KW-0328">Glycosyltransferase</keyword>
<dbReference type="RefSeq" id="WP_277863872.1">
    <property type="nucleotide sequence ID" value="NZ_JARRAG010000002.1"/>
</dbReference>
<dbReference type="PANTHER" id="PTHR45947">
    <property type="entry name" value="SULFOQUINOVOSYL TRANSFERASE SQD2"/>
    <property type="match status" value="1"/>
</dbReference>
<dbReference type="InterPro" id="IPR050194">
    <property type="entry name" value="Glycosyltransferase_grp1"/>
</dbReference>
<sequence length="397" mass="43144">MIYAVCFTNFGPYHLARLRALAARLGERGDRLVAYETAGGERLYPWARSDGDEPFDRVVLFPDRELEELPAGACGEAMTEALDRDRPDAVAAVGYVRPESLALARWGRGNGAATILMSESQAVDRPRVWYKEMIKARRLRLFDAALCGGPSHRDYLVDLGLPADRIALGYNAVDHDFFADQTDAWRARPGSREGMPAAPFFLSVCRFAPEKNLLRLLQAFRRYRGQGGSWDLVLCGDGPQADDVAAAIEMSDCAEAIHRPGFLQADELARWYAHAAAFVLASVSEPWGLVANEAAAAGLPLLLSSRAGCARTLVPDPEGSTGARFDPMDVRDLAGKLGWVASLAGADRLAIGRRAREVAAEWGPDRFARGALEAWGVAATRPKSRKTILTFGNAAGR</sequence>
<dbReference type="Proteomes" id="UP001216907">
    <property type="component" value="Unassembled WGS sequence"/>
</dbReference>
<dbReference type="GO" id="GO:0016757">
    <property type="term" value="F:glycosyltransferase activity"/>
    <property type="evidence" value="ECO:0007669"/>
    <property type="project" value="UniProtKB-KW"/>
</dbReference>
<proteinExistence type="predicted"/>
<dbReference type="SUPFAM" id="SSF53756">
    <property type="entry name" value="UDP-Glycosyltransferase/glycogen phosphorylase"/>
    <property type="match status" value="1"/>
</dbReference>
<organism evidence="2 3">
    <name type="scientific">Paludisphaera mucosa</name>
    <dbReference type="NCBI Taxonomy" id="3030827"/>
    <lineage>
        <taxon>Bacteria</taxon>
        <taxon>Pseudomonadati</taxon>
        <taxon>Planctomycetota</taxon>
        <taxon>Planctomycetia</taxon>
        <taxon>Isosphaerales</taxon>
        <taxon>Isosphaeraceae</taxon>
        <taxon>Paludisphaera</taxon>
    </lineage>
</organism>
<comment type="caution">
    <text evidence="2">The sequence shown here is derived from an EMBL/GenBank/DDBJ whole genome shotgun (WGS) entry which is preliminary data.</text>
</comment>
<feature type="domain" description="Glycosyl transferase family 1" evidence="1">
    <location>
        <begin position="199"/>
        <end position="356"/>
    </location>
</feature>
<protein>
    <submittedName>
        <fullName evidence="2">Glycosyltransferase</fullName>
        <ecNumber evidence="2">2.4.-.-</ecNumber>
    </submittedName>
</protein>
<dbReference type="EMBL" id="JARRAG010000002">
    <property type="protein sequence ID" value="MDG3007597.1"/>
    <property type="molecule type" value="Genomic_DNA"/>
</dbReference>
<dbReference type="Pfam" id="PF00534">
    <property type="entry name" value="Glycos_transf_1"/>
    <property type="match status" value="1"/>
</dbReference>
<dbReference type="Gene3D" id="3.40.50.2000">
    <property type="entry name" value="Glycogen Phosphorylase B"/>
    <property type="match status" value="2"/>
</dbReference>
<keyword evidence="3" id="KW-1185">Reference proteome</keyword>
<reference evidence="2 3" key="1">
    <citation type="submission" date="2023-03" db="EMBL/GenBank/DDBJ databases">
        <title>Paludisphaera mucosa sp. nov. a novel planctomycete from northern fen.</title>
        <authorList>
            <person name="Ivanova A."/>
        </authorList>
    </citation>
    <scope>NUCLEOTIDE SEQUENCE [LARGE SCALE GENOMIC DNA]</scope>
    <source>
        <strain evidence="2 3">Pla2</strain>
    </source>
</reference>
<dbReference type="EC" id="2.4.-.-" evidence="2"/>